<reference evidence="1 2" key="1">
    <citation type="submission" date="2015-11" db="EMBL/GenBank/DDBJ databases">
        <title>Draft genome sequence of Agrobacterium sp. R89-1.</title>
        <authorList>
            <person name="Zahradnik J."/>
            <person name="Kyslikova E."/>
            <person name="Palyzova A."/>
            <person name="Kyslik P."/>
        </authorList>
    </citation>
    <scope>NUCLEOTIDE SEQUENCE [LARGE SCALE GENOMIC DNA]</scope>
    <source>
        <strain evidence="1 2">R89-1</strain>
    </source>
</reference>
<protein>
    <recommendedName>
        <fullName evidence="3">Glycoside hydrolase family 19 catalytic domain-containing protein</fullName>
    </recommendedName>
</protein>
<dbReference type="SUPFAM" id="SSF53955">
    <property type="entry name" value="Lysozyme-like"/>
    <property type="match status" value="1"/>
</dbReference>
<gene>
    <name evidence="1" type="ORF">ATO67_18285</name>
</gene>
<sequence length="227" mass="25328">MLQVTRSDWNELFPKAPQLYIDALVENPTPLQKVGITENRTRLAYTLANVEHECGGFTVKNLTENINYSAKRMAEVWDNRFSSAADVVAKYGYGLGWQKKAFDDIYGNRMGNRPNTSDGSRYIGRGAPQITGRDGYKQVGKRCGLNLVETPELATLPENQPAIIAAFYDWKQLEKYADEGNFVGFVKAWNGGTNGLADRKSAMKGNDPIIERLKNVTSAMPILDKLI</sequence>
<evidence type="ECO:0008006" key="3">
    <source>
        <dbReference type="Google" id="ProtNLM"/>
    </source>
</evidence>
<proteinExistence type="predicted"/>
<organism evidence="1 2">
    <name type="scientific">Agrobacterium bohemicum</name>
    <dbReference type="NCBI Taxonomy" id="2052828"/>
    <lineage>
        <taxon>Bacteria</taxon>
        <taxon>Pseudomonadati</taxon>
        <taxon>Pseudomonadota</taxon>
        <taxon>Alphaproteobacteria</taxon>
        <taxon>Hyphomicrobiales</taxon>
        <taxon>Rhizobiaceae</taxon>
        <taxon>Rhizobium/Agrobacterium group</taxon>
        <taxon>Agrobacterium</taxon>
    </lineage>
</organism>
<dbReference type="AlphaFoldDB" id="A0A135P869"/>
<keyword evidence="2" id="KW-1185">Reference proteome</keyword>
<accession>A0A135P869</accession>
<dbReference type="Proteomes" id="UP000070498">
    <property type="component" value="Unassembled WGS sequence"/>
</dbReference>
<dbReference type="InterPro" id="IPR023346">
    <property type="entry name" value="Lysozyme-like_dom_sf"/>
</dbReference>
<name>A0A135P869_9HYPH</name>
<comment type="caution">
    <text evidence="1">The sequence shown here is derived from an EMBL/GenBank/DDBJ whole genome shotgun (WGS) entry which is preliminary data.</text>
</comment>
<dbReference type="Gene3D" id="1.10.530.10">
    <property type="match status" value="1"/>
</dbReference>
<evidence type="ECO:0000313" key="1">
    <source>
        <dbReference type="EMBL" id="KXG87596.1"/>
    </source>
</evidence>
<dbReference type="STRING" id="2052828.ATO67_18285"/>
<evidence type="ECO:0000313" key="2">
    <source>
        <dbReference type="Proteomes" id="UP000070498"/>
    </source>
</evidence>
<dbReference type="EMBL" id="LNUW01000004">
    <property type="protein sequence ID" value="KXG87596.1"/>
    <property type="molecule type" value="Genomic_DNA"/>
</dbReference>
<dbReference type="RefSeq" id="WP_067652593.1">
    <property type="nucleotide sequence ID" value="NZ_KQ961034.1"/>
</dbReference>